<accession>A0ABS7U6R5</accession>
<gene>
    <name evidence="3" type="ORF">K7C98_42540</name>
</gene>
<feature type="region of interest" description="Disordered" evidence="1">
    <location>
        <begin position="26"/>
        <end position="75"/>
    </location>
</feature>
<dbReference type="InterPro" id="IPR012348">
    <property type="entry name" value="RNR-like"/>
</dbReference>
<evidence type="ECO:0000256" key="1">
    <source>
        <dbReference type="SAM" id="MobiDB-lite"/>
    </source>
</evidence>
<name>A0ABS7U6R5_9BACT</name>
<feature type="chain" id="PRO_5045285992" evidence="2">
    <location>
        <begin position="22"/>
        <end position="513"/>
    </location>
</feature>
<protein>
    <submittedName>
        <fullName evidence="3">Ferritin-like domain-containing protein</fullName>
    </submittedName>
</protein>
<dbReference type="PROSITE" id="PS51257">
    <property type="entry name" value="PROKAR_LIPOPROTEIN"/>
    <property type="match status" value="1"/>
</dbReference>
<feature type="compositionally biased region" description="Low complexity" evidence="1">
    <location>
        <begin position="36"/>
        <end position="75"/>
    </location>
</feature>
<dbReference type="RefSeq" id="WP_224197690.1">
    <property type="nucleotide sequence ID" value="NZ_JAIRAU010000059.1"/>
</dbReference>
<keyword evidence="2" id="KW-0732">Signal</keyword>
<sequence>MLSLRSRLDLAPLFAALGWIAACGPSKGETDSTGEPTTDTSASTSGTTATTSGTTATTNGTAPTSSTAPTTGDPAACAGELAELMQGHVDPPVPSGLVRCDDGVIHRVEKRECLVPAVPSNCPADASPDGCLSSDDCTEKPFGSCQRIIEFGGVAATDTDTGGGGSDVLCTCEYGCSTDADCPEGQICRCAGPELGNTARCIPAGCTVDSDCPGEMCGVAGAVCSDGLIEALCTSPMDGCDSETDCNGDMCVIEEGKFTCNTWACGRPFIVDAAPVTAPAVARDDWRALVAAPAAAPALRARLRAHWTAIALAEHASVASFAGFVLQLLAVGAPPALVSDAQRALADEVEHARIAFALASLYEGTGVGPGTLPIGAPAIAGDVDAIVAAVIAEACVAETLAGLELREAAAQAEDPALARLLARIAADEQRHAELGWRFVQWALGEAGADRRRAEAAFAAALAGAEAAVRDMSDRPGDPELRGHGVVDDPLRAAVWRRGLDGLVRPAAAKLCAA</sequence>
<dbReference type="EMBL" id="JAIRAU010000059">
    <property type="protein sequence ID" value="MBZ5715951.1"/>
    <property type="molecule type" value="Genomic_DNA"/>
</dbReference>
<dbReference type="SUPFAM" id="SSF47240">
    <property type="entry name" value="Ferritin-like"/>
    <property type="match status" value="1"/>
</dbReference>
<keyword evidence="4" id="KW-1185">Reference proteome</keyword>
<evidence type="ECO:0000313" key="3">
    <source>
        <dbReference type="EMBL" id="MBZ5715951.1"/>
    </source>
</evidence>
<dbReference type="InterPro" id="IPR009078">
    <property type="entry name" value="Ferritin-like_SF"/>
</dbReference>
<reference evidence="3" key="1">
    <citation type="submission" date="2021-08" db="EMBL/GenBank/DDBJ databases">
        <authorList>
            <person name="Stevens D.C."/>
        </authorList>
    </citation>
    <scope>NUCLEOTIDE SEQUENCE</scope>
    <source>
        <strain evidence="3">DSM 53165</strain>
    </source>
</reference>
<organism evidence="3 4">
    <name type="scientific">Nannocystis pusilla</name>
    <dbReference type="NCBI Taxonomy" id="889268"/>
    <lineage>
        <taxon>Bacteria</taxon>
        <taxon>Pseudomonadati</taxon>
        <taxon>Myxococcota</taxon>
        <taxon>Polyangia</taxon>
        <taxon>Nannocystales</taxon>
        <taxon>Nannocystaceae</taxon>
        <taxon>Nannocystis</taxon>
    </lineage>
</organism>
<feature type="signal peptide" evidence="2">
    <location>
        <begin position="1"/>
        <end position="21"/>
    </location>
</feature>
<dbReference type="Gene3D" id="1.10.620.20">
    <property type="entry name" value="Ribonucleotide Reductase, subunit A"/>
    <property type="match status" value="1"/>
</dbReference>
<comment type="caution">
    <text evidence="3">The sequence shown here is derived from an EMBL/GenBank/DDBJ whole genome shotgun (WGS) entry which is preliminary data.</text>
</comment>
<evidence type="ECO:0000313" key="4">
    <source>
        <dbReference type="Proteomes" id="UP001139031"/>
    </source>
</evidence>
<evidence type="ECO:0000256" key="2">
    <source>
        <dbReference type="SAM" id="SignalP"/>
    </source>
</evidence>
<dbReference type="Proteomes" id="UP001139031">
    <property type="component" value="Unassembled WGS sequence"/>
</dbReference>
<proteinExistence type="predicted"/>
<dbReference type="CDD" id="cd00657">
    <property type="entry name" value="Ferritin_like"/>
    <property type="match status" value="1"/>
</dbReference>